<name>A2Q0N7_9VIRU</name>
<feature type="region of interest" description="Disordered" evidence="1">
    <location>
        <begin position="30"/>
        <end position="61"/>
    </location>
</feature>
<dbReference type="EMBL" id="AB291207">
    <property type="protein sequence ID" value="BAF45752.1"/>
    <property type="molecule type" value="Genomic_DNA"/>
</dbReference>
<evidence type="ECO:0000313" key="3">
    <source>
        <dbReference type="Proteomes" id="UP000204242"/>
    </source>
</evidence>
<reference evidence="2 3" key="1">
    <citation type="journal article" date="2007" name="Virology">
        <title>Shared and species-specific features among ichnovirus genomes.</title>
        <authorList>
            <person name="Tanaka K."/>
            <person name="Lapointe R."/>
            <person name="Barney W.E."/>
            <person name="Makkay A.M."/>
            <person name="Stoltz D."/>
            <person name="Cusson M."/>
            <person name="Webb B.A."/>
        </authorList>
    </citation>
    <scope>NUCLEOTIDE SEQUENCE [LARGE SCALE GENOMIC DNA]</scope>
</reference>
<dbReference type="KEGG" id="vg:5076412"/>
<evidence type="ECO:0000256" key="1">
    <source>
        <dbReference type="SAM" id="MobiDB-lite"/>
    </source>
</evidence>
<proteinExistence type="predicted"/>
<dbReference type="RefSeq" id="YP_001031363.1">
    <property type="nucleotide sequence ID" value="NC_009003.1"/>
</dbReference>
<dbReference type="GeneID" id="5076412"/>
<evidence type="ECO:0000313" key="2">
    <source>
        <dbReference type="EMBL" id="BAF45752.1"/>
    </source>
</evidence>
<sequence length="122" mass="13213">MMIKSELKLEAGFAPEEFEPLSSLDELFSSQQNPSCAAPRAEEALAPHSNPPPSQQHSSCAAPGFVALPSFDDLLSSHQYPSCAAPSAENALNNCKHMMEIVYLLVTCYVTMCIDPCSPFFS</sequence>
<organism evidence="2 3">
    <name type="scientific">Ichnoviriform fugitivi</name>
    <dbReference type="NCBI Taxonomy" id="265522"/>
    <lineage>
        <taxon>Viruses</taxon>
        <taxon>Viruses incertae sedis</taxon>
        <taxon>Polydnaviriformidae</taxon>
        <taxon>Ichnoviriform</taxon>
    </lineage>
</organism>
<accession>A2Q0N7</accession>
<protein>
    <submittedName>
        <fullName evidence="2">E1.2</fullName>
    </submittedName>
</protein>
<dbReference type="Proteomes" id="UP000204242">
    <property type="component" value="Genome"/>
</dbReference>